<keyword evidence="3" id="KW-1185">Reference proteome</keyword>
<comment type="caution">
    <text evidence="2">The sequence shown here is derived from an EMBL/GenBank/DDBJ whole genome shotgun (WGS) entry which is preliminary data.</text>
</comment>
<dbReference type="EMBL" id="QYAC01000008">
    <property type="protein sequence ID" value="MBL3680439.1"/>
    <property type="molecule type" value="Genomic_DNA"/>
</dbReference>
<evidence type="ECO:0000313" key="2">
    <source>
        <dbReference type="EMBL" id="MBL3680439.1"/>
    </source>
</evidence>
<protein>
    <submittedName>
        <fullName evidence="2">Uncharacterized protein</fullName>
    </submittedName>
</protein>
<feature type="transmembrane region" description="Helical" evidence="1">
    <location>
        <begin position="75"/>
        <end position="96"/>
    </location>
</feature>
<dbReference type="Proteomes" id="UP001645859">
    <property type="component" value="Unassembled WGS sequence"/>
</dbReference>
<proteinExistence type="predicted"/>
<gene>
    <name evidence="2" type="ORF">D3230_14235</name>
</gene>
<evidence type="ECO:0000256" key="1">
    <source>
        <dbReference type="SAM" id="Phobius"/>
    </source>
</evidence>
<sequence>MTREPRKRSVLEAAEDLLPPEPDIAPSAQRPGALVGGTVLLVLRALGGPLWMLGFLRQWPSLRTEFDLDAESEPVVLGIILGAVALWTLVLLVFGFGLWRGSNTARMLVQAWTALSITSAAIAYFAGDDGLTVRATLLTLALDILILLALSSRAARAWTRGKSRRWARLERDPSAAG</sequence>
<reference evidence="2 3" key="1">
    <citation type="submission" date="2018-09" db="EMBL/GenBank/DDBJ databases">
        <title>Comparative genomics of Leucobacter spp.</title>
        <authorList>
            <person name="Reis A.C."/>
            <person name="Kolvenbach B.A."/>
            <person name="Corvini P.F.X."/>
            <person name="Nunes O.C."/>
        </authorList>
    </citation>
    <scope>NUCLEOTIDE SEQUENCE [LARGE SCALE GENOMIC DNA]</scope>
    <source>
        <strain evidence="2 3">TAN 31504</strain>
    </source>
</reference>
<evidence type="ECO:0000313" key="3">
    <source>
        <dbReference type="Proteomes" id="UP001645859"/>
    </source>
</evidence>
<keyword evidence="1" id="KW-0472">Membrane</keyword>
<feature type="transmembrane region" description="Helical" evidence="1">
    <location>
        <begin position="108"/>
        <end position="127"/>
    </location>
</feature>
<dbReference type="RefSeq" id="WP_202345712.1">
    <property type="nucleotide sequence ID" value="NZ_BAAAPI010000005.1"/>
</dbReference>
<keyword evidence="1" id="KW-1133">Transmembrane helix</keyword>
<accession>A0ABS1SIP4</accession>
<organism evidence="2 3">
    <name type="scientific">Leucobacter chromiireducens subsp. solipictus</name>
    <dbReference type="NCBI Taxonomy" id="398235"/>
    <lineage>
        <taxon>Bacteria</taxon>
        <taxon>Bacillati</taxon>
        <taxon>Actinomycetota</taxon>
        <taxon>Actinomycetes</taxon>
        <taxon>Micrococcales</taxon>
        <taxon>Microbacteriaceae</taxon>
        <taxon>Leucobacter</taxon>
    </lineage>
</organism>
<feature type="transmembrane region" description="Helical" evidence="1">
    <location>
        <begin position="133"/>
        <end position="155"/>
    </location>
</feature>
<name>A0ABS1SIP4_9MICO</name>
<feature type="transmembrane region" description="Helical" evidence="1">
    <location>
        <begin position="33"/>
        <end position="55"/>
    </location>
</feature>
<keyword evidence="1" id="KW-0812">Transmembrane</keyword>